<dbReference type="Proteomes" id="UP000001075">
    <property type="component" value="Unassembled WGS sequence"/>
</dbReference>
<evidence type="ECO:0000313" key="2">
    <source>
        <dbReference type="Proteomes" id="UP000001075"/>
    </source>
</evidence>
<gene>
    <name evidence="1" type="ORF">I79_007071</name>
</gene>
<proteinExistence type="predicted"/>
<name>G3H9J7_CRIGR</name>
<evidence type="ECO:0000313" key="1">
    <source>
        <dbReference type="EMBL" id="EGV99400.1"/>
    </source>
</evidence>
<organism evidence="1 2">
    <name type="scientific">Cricetulus griseus</name>
    <name type="common">Chinese hamster</name>
    <name type="synonym">Cricetulus barabensis griseus</name>
    <dbReference type="NCBI Taxonomy" id="10029"/>
    <lineage>
        <taxon>Eukaryota</taxon>
        <taxon>Metazoa</taxon>
        <taxon>Chordata</taxon>
        <taxon>Craniata</taxon>
        <taxon>Vertebrata</taxon>
        <taxon>Euteleostomi</taxon>
        <taxon>Mammalia</taxon>
        <taxon>Eutheria</taxon>
        <taxon>Euarchontoglires</taxon>
        <taxon>Glires</taxon>
        <taxon>Rodentia</taxon>
        <taxon>Myomorpha</taxon>
        <taxon>Muroidea</taxon>
        <taxon>Cricetidae</taxon>
        <taxon>Cricetinae</taxon>
        <taxon>Cricetulus</taxon>
    </lineage>
</organism>
<reference evidence="2" key="1">
    <citation type="journal article" date="2011" name="Nat. Biotechnol.">
        <title>The genomic sequence of the Chinese hamster ovary (CHO)-K1 cell line.</title>
        <authorList>
            <person name="Xu X."/>
            <person name="Nagarajan H."/>
            <person name="Lewis N.E."/>
            <person name="Pan S."/>
            <person name="Cai Z."/>
            <person name="Liu X."/>
            <person name="Chen W."/>
            <person name="Xie M."/>
            <person name="Wang W."/>
            <person name="Hammond S."/>
            <person name="Andersen M.R."/>
            <person name="Neff N."/>
            <person name="Passarelli B."/>
            <person name="Koh W."/>
            <person name="Fan H.C."/>
            <person name="Wang J."/>
            <person name="Gui Y."/>
            <person name="Lee K.H."/>
            <person name="Betenbaugh M.J."/>
            <person name="Quake S.R."/>
            <person name="Famili I."/>
            <person name="Palsson B.O."/>
            <person name="Wang J."/>
        </authorList>
    </citation>
    <scope>NUCLEOTIDE SEQUENCE [LARGE SCALE GENOMIC DNA]</scope>
    <source>
        <strain evidence="2">CHO K1 cell line</strain>
    </source>
</reference>
<sequence>MTGNFSIIKFLVVKSKHPNNCLKSESHLLQVRKQKDMGFMVPDLVSSPVPNQLLQSPCLLMGSQVS</sequence>
<dbReference type="EMBL" id="JH000232">
    <property type="protein sequence ID" value="EGV99400.1"/>
    <property type="molecule type" value="Genomic_DNA"/>
</dbReference>
<dbReference type="InParanoid" id="G3H9J7"/>
<dbReference type="AlphaFoldDB" id="G3H9J7"/>
<accession>G3H9J7</accession>
<protein>
    <submittedName>
        <fullName evidence="1">Uncharacterized protein</fullName>
    </submittedName>
</protein>